<evidence type="ECO:0000259" key="8">
    <source>
        <dbReference type="Pfam" id="PF02308"/>
    </source>
</evidence>
<evidence type="ECO:0000256" key="6">
    <source>
        <dbReference type="ARBA" id="ARBA00023136"/>
    </source>
</evidence>
<keyword evidence="3" id="KW-1003">Cell membrane</keyword>
<evidence type="ECO:0000256" key="7">
    <source>
        <dbReference type="SAM" id="Phobius"/>
    </source>
</evidence>
<keyword evidence="10" id="KW-1185">Reference proteome</keyword>
<protein>
    <submittedName>
        <fullName evidence="9">MgtC/SapB family protein</fullName>
    </submittedName>
</protein>
<evidence type="ECO:0000256" key="2">
    <source>
        <dbReference type="ARBA" id="ARBA00009298"/>
    </source>
</evidence>
<feature type="transmembrane region" description="Helical" evidence="7">
    <location>
        <begin position="35"/>
        <end position="54"/>
    </location>
</feature>
<dbReference type="RefSeq" id="WP_194703042.1">
    <property type="nucleotide sequence ID" value="NZ_JADKNH010000011.1"/>
</dbReference>
<keyword evidence="5 7" id="KW-1133">Transmembrane helix</keyword>
<feature type="transmembrane region" description="Helical" evidence="7">
    <location>
        <begin position="98"/>
        <end position="127"/>
    </location>
</feature>
<dbReference type="PRINTS" id="PR01837">
    <property type="entry name" value="MGTCSAPBPROT"/>
</dbReference>
<dbReference type="Proteomes" id="UP000614200">
    <property type="component" value="Unassembled WGS sequence"/>
</dbReference>
<comment type="similarity">
    <text evidence="2">Belongs to the MgtC/SapB family.</text>
</comment>
<evidence type="ECO:0000256" key="4">
    <source>
        <dbReference type="ARBA" id="ARBA00022692"/>
    </source>
</evidence>
<gene>
    <name evidence="9" type="ORF">ISU02_16980</name>
</gene>
<reference evidence="9 10" key="1">
    <citation type="submission" date="2020-11" db="EMBL/GenBank/DDBJ databases">
        <title>Fusibacter basophilias sp. nov.</title>
        <authorList>
            <person name="Qiu D."/>
        </authorList>
    </citation>
    <scope>NUCLEOTIDE SEQUENCE [LARGE SCALE GENOMIC DNA]</scope>
    <source>
        <strain evidence="9 10">Q10-2</strain>
    </source>
</reference>
<keyword evidence="6 7" id="KW-0472">Membrane</keyword>
<dbReference type="PANTHER" id="PTHR33778">
    <property type="entry name" value="PROTEIN MGTC"/>
    <property type="match status" value="1"/>
</dbReference>
<dbReference type="EMBL" id="JADKNH010000011">
    <property type="protein sequence ID" value="MBF4694798.1"/>
    <property type="molecule type" value="Genomic_DNA"/>
</dbReference>
<feature type="domain" description="MgtC/SapB/SrpB/YhiD N-terminal" evidence="8">
    <location>
        <begin position="12"/>
        <end position="135"/>
    </location>
</feature>
<dbReference type="Pfam" id="PF02308">
    <property type="entry name" value="MgtC"/>
    <property type="match status" value="1"/>
</dbReference>
<comment type="subcellular location">
    <subcellularLocation>
        <location evidence="1">Cell membrane</location>
        <topology evidence="1">Multi-pass membrane protein</topology>
    </subcellularLocation>
</comment>
<dbReference type="PANTHER" id="PTHR33778:SF1">
    <property type="entry name" value="MAGNESIUM TRANSPORTER YHID-RELATED"/>
    <property type="match status" value="1"/>
</dbReference>
<dbReference type="InterPro" id="IPR003416">
    <property type="entry name" value="MgtC/SapB/SrpB/YhiD_fam"/>
</dbReference>
<evidence type="ECO:0000256" key="3">
    <source>
        <dbReference type="ARBA" id="ARBA00022475"/>
    </source>
</evidence>
<evidence type="ECO:0000256" key="1">
    <source>
        <dbReference type="ARBA" id="ARBA00004651"/>
    </source>
</evidence>
<dbReference type="InterPro" id="IPR049177">
    <property type="entry name" value="MgtC_SapB_SrpB_YhiD_N"/>
</dbReference>
<feature type="transmembrane region" description="Helical" evidence="7">
    <location>
        <begin position="7"/>
        <end position="23"/>
    </location>
</feature>
<keyword evidence="4 7" id="KW-0812">Transmembrane</keyword>
<sequence>MIVNYESIIKILFATFIGGLIGFEREVINRPAGFRTHILVCVASAIVMDVNILLAATNINMDPTRLGAQVISGIGFLGAGTIIKEGPTVKGLTTAASLWSVACIGLVVGSGYYLIALITAIIMLITLKTFSQIEKKWTRAKRLFTLLITTDEAPERLGTVTLILGKYNCRIHKVTLSHEEAVSHTHIEIDYITPYGIKNMDIIHKLESLEGILKVELKQEETS</sequence>
<organism evidence="9 10">
    <name type="scientific">Fusibacter ferrireducens</name>
    <dbReference type="NCBI Taxonomy" id="2785058"/>
    <lineage>
        <taxon>Bacteria</taxon>
        <taxon>Bacillati</taxon>
        <taxon>Bacillota</taxon>
        <taxon>Clostridia</taxon>
        <taxon>Eubacteriales</taxon>
        <taxon>Eubacteriales Family XII. Incertae Sedis</taxon>
        <taxon>Fusibacter</taxon>
    </lineage>
</organism>
<name>A0ABR9ZWE7_9FIRM</name>
<proteinExistence type="inferred from homology"/>
<evidence type="ECO:0000313" key="9">
    <source>
        <dbReference type="EMBL" id="MBF4694798.1"/>
    </source>
</evidence>
<accession>A0ABR9ZWE7</accession>
<feature type="transmembrane region" description="Helical" evidence="7">
    <location>
        <begin position="66"/>
        <end position="83"/>
    </location>
</feature>
<comment type="caution">
    <text evidence="9">The sequence shown here is derived from an EMBL/GenBank/DDBJ whole genome shotgun (WGS) entry which is preliminary data.</text>
</comment>
<evidence type="ECO:0000313" key="10">
    <source>
        <dbReference type="Proteomes" id="UP000614200"/>
    </source>
</evidence>
<evidence type="ECO:0000256" key="5">
    <source>
        <dbReference type="ARBA" id="ARBA00022989"/>
    </source>
</evidence>